<name>A0ABM8PRK9_9HYPH</name>
<evidence type="ECO:0000313" key="2">
    <source>
        <dbReference type="Proteomes" id="UP000606921"/>
    </source>
</evidence>
<comment type="caution">
    <text evidence="1">The sequence shown here is derived from an EMBL/GenBank/DDBJ whole genome shotgun (WGS) entry which is preliminary data.</text>
</comment>
<dbReference type="Proteomes" id="UP000606921">
    <property type="component" value="Unassembled WGS sequence"/>
</dbReference>
<keyword evidence="2" id="KW-1185">Reference proteome</keyword>
<sequence>MNMYCPAARMLGGMTISAFPDMAGVILKYGLTSTFRDGFIPLIRNFKAVRLAGEEVKAAGTALDMVLDSRAMAFADVTDDFGRHSSFERGLASVSTRFGMVSLMAPWTAAMKQFSGLVVMTNILRSSERLAKGFPSPIEVRRLASASIDVVLAHRITAQFEKYGQKQGGVLLARAGDWDDAIAREAFRAAVVREVDRIIVTPGQDKPLWMSTELGKTIGQFKSFSVSSSQRIMLAGLQQRDAATLNGIMVSLGLGAFSYWAKERFADRELSDEPAQWVIEAIDKSGLTGWLMEVNAISEKVSRGTVGLSAITGKQISRYASRNATASLLGPSLGTVQDMINVAGSVATGSATKRDLHTARTLLPAQNLFYLRRLFDRVEAATGDSLALPER</sequence>
<proteinExistence type="predicted"/>
<reference evidence="1 2" key="1">
    <citation type="submission" date="2020-11" db="EMBL/GenBank/DDBJ databases">
        <authorList>
            <person name="Lassalle F."/>
        </authorList>
    </citation>
    <scope>NUCLEOTIDE SEQUENCE [LARGE SCALE GENOMIC DNA]</scope>
    <source>
        <strain evidence="1 2">JC140</strain>
    </source>
</reference>
<accession>A0ABM8PRK9</accession>
<evidence type="ECO:0000313" key="1">
    <source>
        <dbReference type="EMBL" id="CAD7044693.1"/>
    </source>
</evidence>
<protein>
    <submittedName>
        <fullName evidence="1">Uncharacterized protein</fullName>
    </submittedName>
</protein>
<organism evidence="1 2">
    <name type="scientific">Pseudorhizobium endolithicum</name>
    <dbReference type="NCBI Taxonomy" id="1191678"/>
    <lineage>
        <taxon>Bacteria</taxon>
        <taxon>Pseudomonadati</taxon>
        <taxon>Pseudomonadota</taxon>
        <taxon>Alphaproteobacteria</taxon>
        <taxon>Hyphomicrobiales</taxon>
        <taxon>Rhizobiaceae</taxon>
        <taxon>Rhizobium/Agrobacterium group</taxon>
        <taxon>Pseudorhizobium</taxon>
    </lineage>
</organism>
<dbReference type="EMBL" id="CABFWF030000013">
    <property type="protein sequence ID" value="CAD7044693.1"/>
    <property type="molecule type" value="Genomic_DNA"/>
</dbReference>
<gene>
    <name evidence="1" type="ORF">REJC140_03854</name>
</gene>